<comment type="subcellular location">
    <subcellularLocation>
        <location evidence="10">Cytoplasm</location>
        <location evidence="10">Cytoskeleton</location>
        <location evidence="10">Cilium axoneme</location>
    </subcellularLocation>
    <subcellularLocation>
        <location evidence="1">Cytoplasm</location>
        <location evidence="1">Cytoskeleton</location>
        <location evidence="1">Flagellum axoneme</location>
    </subcellularLocation>
</comment>
<proteinExistence type="inferred from homology"/>
<dbReference type="GO" id="GO:0060294">
    <property type="term" value="P:cilium movement involved in cell motility"/>
    <property type="evidence" value="ECO:0007669"/>
    <property type="project" value="UniProtKB-UniRule"/>
</dbReference>
<dbReference type="Proteomes" id="UP000663866">
    <property type="component" value="Unassembled WGS sequence"/>
</dbReference>
<dbReference type="InterPro" id="IPR048256">
    <property type="entry name" value="Tektin-like"/>
</dbReference>
<reference evidence="12" key="1">
    <citation type="submission" date="2021-02" db="EMBL/GenBank/DDBJ databases">
        <authorList>
            <person name="Nowell W R."/>
        </authorList>
    </citation>
    <scope>NUCLEOTIDE SEQUENCE</scope>
</reference>
<comment type="similarity">
    <text evidence="2 10">Belongs to the tektin family.</text>
</comment>
<dbReference type="PRINTS" id="PR00511">
    <property type="entry name" value="TEKTIN"/>
</dbReference>
<dbReference type="GO" id="GO:0005634">
    <property type="term" value="C:nucleus"/>
    <property type="evidence" value="ECO:0007669"/>
    <property type="project" value="TreeGrafter"/>
</dbReference>
<protein>
    <recommendedName>
        <fullName evidence="10">Tektin</fullName>
    </recommendedName>
</protein>
<dbReference type="GO" id="GO:0015630">
    <property type="term" value="C:microtubule cytoskeleton"/>
    <property type="evidence" value="ECO:0007669"/>
    <property type="project" value="UniProtKB-UniRule"/>
</dbReference>
<dbReference type="AlphaFoldDB" id="A0A818X3L7"/>
<organism evidence="12 13">
    <name type="scientific">Rotaria magnacalcarata</name>
    <dbReference type="NCBI Taxonomy" id="392030"/>
    <lineage>
        <taxon>Eukaryota</taxon>
        <taxon>Metazoa</taxon>
        <taxon>Spiralia</taxon>
        <taxon>Gnathifera</taxon>
        <taxon>Rotifera</taxon>
        <taxon>Eurotatoria</taxon>
        <taxon>Bdelloidea</taxon>
        <taxon>Philodinida</taxon>
        <taxon>Philodinidae</taxon>
        <taxon>Rotaria</taxon>
    </lineage>
</organism>
<evidence type="ECO:0000256" key="7">
    <source>
        <dbReference type="ARBA" id="ARBA00023212"/>
    </source>
</evidence>
<evidence type="ECO:0000256" key="6">
    <source>
        <dbReference type="ARBA" id="ARBA00023069"/>
    </source>
</evidence>
<evidence type="ECO:0000256" key="11">
    <source>
        <dbReference type="SAM" id="Coils"/>
    </source>
</evidence>
<evidence type="ECO:0000256" key="8">
    <source>
        <dbReference type="ARBA" id="ARBA00023273"/>
    </source>
</evidence>
<keyword evidence="5 11" id="KW-0175">Coiled coil</keyword>
<evidence type="ECO:0000313" key="13">
    <source>
        <dbReference type="Proteomes" id="UP000663866"/>
    </source>
</evidence>
<comment type="caution">
    <text evidence="12">The sequence shown here is derived from an EMBL/GenBank/DDBJ whole genome shotgun (WGS) entry which is preliminary data.</text>
</comment>
<dbReference type="GO" id="GO:0060271">
    <property type="term" value="P:cilium assembly"/>
    <property type="evidence" value="ECO:0007669"/>
    <property type="project" value="UniProtKB-UniRule"/>
</dbReference>
<evidence type="ECO:0000256" key="9">
    <source>
        <dbReference type="ARBA" id="ARBA00045224"/>
    </source>
</evidence>
<sequence>MCFVDQSTNRQIISRLMRKARYLLDRDLKDKFTAQSIDEHAIDLSLTNPSLYLKEGVTHVNPRSVSEPFWEEYSDENIKHAEAQRLNAVQLRNVIDGILKKLVADIKQAVEKTRRSFDRRIYESKQAKQTLESQLRDVHLLIDQLEESIKNTEKAIRDKEQYLKLAHTRLDIRHKRPNVELVYDAPQKRLIEEIREIECEIQRLQERLNESHVRLRNLDRDKLILEKDIETKTNTIFVDEVECHEGLRKSISIEDW</sequence>
<gene>
    <name evidence="12" type="ORF">OVN521_LOCUS30</name>
</gene>
<evidence type="ECO:0000256" key="5">
    <source>
        <dbReference type="ARBA" id="ARBA00023054"/>
    </source>
</evidence>
<dbReference type="InterPro" id="IPR000435">
    <property type="entry name" value="Tektins"/>
</dbReference>
<dbReference type="EMBL" id="CAJOBG010000001">
    <property type="protein sequence ID" value="CAF3731747.1"/>
    <property type="molecule type" value="Genomic_DNA"/>
</dbReference>
<evidence type="ECO:0000313" key="12">
    <source>
        <dbReference type="EMBL" id="CAF3731747.1"/>
    </source>
</evidence>
<keyword evidence="13" id="KW-1185">Reference proteome</keyword>
<keyword evidence="7" id="KW-0206">Cytoskeleton</keyword>
<evidence type="ECO:0000256" key="3">
    <source>
        <dbReference type="ARBA" id="ARBA00022490"/>
    </source>
</evidence>
<dbReference type="PANTHER" id="PTHR19960">
    <property type="entry name" value="TEKTIN"/>
    <property type="match status" value="1"/>
</dbReference>
<dbReference type="PANTHER" id="PTHR19960:SF25">
    <property type="entry name" value="TEKTIN-1"/>
    <property type="match status" value="1"/>
</dbReference>
<evidence type="ECO:0000256" key="2">
    <source>
        <dbReference type="ARBA" id="ARBA00007209"/>
    </source>
</evidence>
<keyword evidence="3" id="KW-0963">Cytoplasm</keyword>
<dbReference type="Pfam" id="PF03148">
    <property type="entry name" value="Tektin"/>
    <property type="match status" value="1"/>
</dbReference>
<comment type="function">
    <text evidence="9">Microtubule inner protein (MIP) part of the dynein-decorated doublet microtubules (DMTs) in cilia and flagellar axoneme. Forms filamentous polymers in the walls of ciliary and flagellar microtubules.</text>
</comment>
<name>A0A818X3L7_9BILA</name>
<dbReference type="GO" id="GO:0005930">
    <property type="term" value="C:axoneme"/>
    <property type="evidence" value="ECO:0007669"/>
    <property type="project" value="UniProtKB-SubCell"/>
</dbReference>
<evidence type="ECO:0000256" key="4">
    <source>
        <dbReference type="ARBA" id="ARBA00022846"/>
    </source>
</evidence>
<feature type="coiled-coil region" evidence="11">
    <location>
        <begin position="128"/>
        <end position="162"/>
    </location>
</feature>
<evidence type="ECO:0000256" key="1">
    <source>
        <dbReference type="ARBA" id="ARBA00004611"/>
    </source>
</evidence>
<evidence type="ECO:0000256" key="10">
    <source>
        <dbReference type="RuleBase" id="RU367040"/>
    </source>
</evidence>
<keyword evidence="4 10" id="KW-0282">Flagellum</keyword>
<accession>A0A818X3L7</accession>
<keyword evidence="6 10" id="KW-0969">Cilium</keyword>
<keyword evidence="8 10" id="KW-0966">Cell projection</keyword>
<feature type="coiled-coil region" evidence="11">
    <location>
        <begin position="187"/>
        <end position="221"/>
    </location>
</feature>